<evidence type="ECO:0000313" key="2">
    <source>
        <dbReference type="EMBL" id="XAN17595.1"/>
    </source>
</evidence>
<keyword evidence="1" id="KW-0812">Transmembrane</keyword>
<reference evidence="2 3" key="1">
    <citation type="submission" date="2024-05" db="EMBL/GenBank/DDBJ databases">
        <title>Achromobacter denitrificans. BP1, complete genome.</title>
        <authorList>
            <person name="Zhang B."/>
        </authorList>
    </citation>
    <scope>NUCLEOTIDE SEQUENCE [LARGE SCALE GENOMIC DNA]</scope>
    <source>
        <strain evidence="2 3">BP1</strain>
    </source>
</reference>
<accession>A0ABZ3G6B7</accession>
<gene>
    <name evidence="2" type="ORF">AAIK43_06075</name>
</gene>
<protein>
    <submittedName>
        <fullName evidence="2">Uncharacterized protein</fullName>
    </submittedName>
</protein>
<dbReference type="RefSeq" id="WP_343499203.1">
    <property type="nucleotide sequence ID" value="NZ_CP154792.1"/>
</dbReference>
<evidence type="ECO:0000313" key="3">
    <source>
        <dbReference type="Proteomes" id="UP001446337"/>
    </source>
</evidence>
<keyword evidence="3" id="KW-1185">Reference proteome</keyword>
<dbReference type="EMBL" id="CP154792">
    <property type="protein sequence ID" value="XAN17595.1"/>
    <property type="molecule type" value="Genomic_DNA"/>
</dbReference>
<dbReference type="Proteomes" id="UP001446337">
    <property type="component" value="Chromosome"/>
</dbReference>
<name>A0ABZ3G6B7_ACHDE</name>
<keyword evidence="1" id="KW-0472">Membrane</keyword>
<keyword evidence="1" id="KW-1133">Transmembrane helix</keyword>
<evidence type="ECO:0000256" key="1">
    <source>
        <dbReference type="SAM" id="Phobius"/>
    </source>
</evidence>
<sequence length="69" mass="7703">MSDLKILPACVVLLVAVVCTVAVLTSNYRQECLAAGYPRFTGQLWDPYCVRKGSLGEDEIRRLSDLKEQ</sequence>
<proteinExistence type="predicted"/>
<organism evidence="2 3">
    <name type="scientific">Achromobacter denitrificans</name>
    <name type="common">Alcaligenes denitrificans</name>
    <dbReference type="NCBI Taxonomy" id="32002"/>
    <lineage>
        <taxon>Bacteria</taxon>
        <taxon>Pseudomonadati</taxon>
        <taxon>Pseudomonadota</taxon>
        <taxon>Betaproteobacteria</taxon>
        <taxon>Burkholderiales</taxon>
        <taxon>Alcaligenaceae</taxon>
        <taxon>Achromobacter</taxon>
    </lineage>
</organism>
<feature type="transmembrane region" description="Helical" evidence="1">
    <location>
        <begin position="6"/>
        <end position="24"/>
    </location>
</feature>